<dbReference type="EMBL" id="SGXT01000013">
    <property type="protein sequence ID" value="RZT62179.1"/>
    <property type="molecule type" value="Genomic_DNA"/>
</dbReference>
<dbReference type="OrthoDB" id="4188393at2"/>
<dbReference type="Gene3D" id="1.20.120.1760">
    <property type="match status" value="1"/>
</dbReference>
<evidence type="ECO:0000313" key="3">
    <source>
        <dbReference type="EMBL" id="RZT62179.1"/>
    </source>
</evidence>
<dbReference type="RefSeq" id="WP_157985591.1">
    <property type="nucleotide sequence ID" value="NZ_SGXT01000013.1"/>
</dbReference>
<dbReference type="Proteomes" id="UP000292408">
    <property type="component" value="Unassembled WGS sequence"/>
</dbReference>
<comment type="caution">
    <text evidence="3">The sequence shown here is derived from an EMBL/GenBank/DDBJ whole genome shotgun (WGS) entry which is preliminary data.</text>
</comment>
<dbReference type="InterPro" id="IPR043130">
    <property type="entry name" value="CDP-OH_PTrfase_TM_dom"/>
</dbReference>
<sequence>MPGLTPRRAAVLRGVNSRAATNELLAGLAHRTFTPQAFGAFLADATVRSVREAQRRPRALAELTAIHVAVAAVAGHRGAPWLVASWLMGATHLGMLESCTSLGPANALTVARAALPSAGHALGAAVPIAALATDFADGQIARRTGSVTRFGAQGDFLADAALWTWFVLRYENSRAWRLATFAAWIVPVGAVTAVSFERGGMVDLPRSRWFRPAAAVEVLIGMRVITRWATSRRQRR</sequence>
<organism evidence="3 4">
    <name type="scientific">Microcella alkaliphila</name>
    <dbReference type="NCBI Taxonomy" id="279828"/>
    <lineage>
        <taxon>Bacteria</taxon>
        <taxon>Bacillati</taxon>
        <taxon>Actinomycetota</taxon>
        <taxon>Actinomycetes</taxon>
        <taxon>Micrococcales</taxon>
        <taxon>Microbacteriaceae</taxon>
        <taxon>Microcella</taxon>
    </lineage>
</organism>
<evidence type="ECO:0000256" key="1">
    <source>
        <dbReference type="ARBA" id="ARBA00022679"/>
    </source>
</evidence>
<dbReference type="GO" id="GO:0016020">
    <property type="term" value="C:membrane"/>
    <property type="evidence" value="ECO:0007669"/>
    <property type="project" value="InterPro"/>
</dbReference>
<keyword evidence="1 2" id="KW-0808">Transferase</keyword>
<dbReference type="PROSITE" id="PS00379">
    <property type="entry name" value="CDP_ALCOHOL_P_TRANSF"/>
    <property type="match status" value="1"/>
</dbReference>
<accession>A0A4V6MBT4</accession>
<dbReference type="InterPro" id="IPR048254">
    <property type="entry name" value="CDP_ALCOHOL_P_TRANSF_CS"/>
</dbReference>
<protein>
    <submittedName>
        <fullName evidence="3">CDP-alcohol phosphatidyltransferase-like enzyme</fullName>
    </submittedName>
</protein>
<dbReference type="GO" id="GO:0016780">
    <property type="term" value="F:phosphotransferase activity, for other substituted phosphate groups"/>
    <property type="evidence" value="ECO:0007669"/>
    <property type="project" value="InterPro"/>
</dbReference>
<evidence type="ECO:0000256" key="2">
    <source>
        <dbReference type="RuleBase" id="RU003750"/>
    </source>
</evidence>
<reference evidence="3 4" key="1">
    <citation type="journal article" date="2015" name="Stand. Genomic Sci.">
        <title>Genomic Encyclopedia of Bacterial and Archaeal Type Strains, Phase III: the genomes of soil and plant-associated and newly described type strains.</title>
        <authorList>
            <person name="Whitman W.B."/>
            <person name="Woyke T."/>
            <person name="Klenk H.P."/>
            <person name="Zhou Y."/>
            <person name="Lilburn T.G."/>
            <person name="Beck B.J."/>
            <person name="De Vos P."/>
            <person name="Vandamme P."/>
            <person name="Eisen J.A."/>
            <person name="Garrity G."/>
            <person name="Hugenholtz P."/>
            <person name="Kyrpides N.C."/>
        </authorList>
    </citation>
    <scope>NUCLEOTIDE SEQUENCE [LARGE SCALE GENOMIC DNA]</scope>
    <source>
        <strain evidence="3 4">AC4r</strain>
    </source>
</reference>
<gene>
    <name evidence="3" type="ORF">EV140_0696</name>
</gene>
<dbReference type="InterPro" id="IPR000462">
    <property type="entry name" value="CDP-OH_P_trans"/>
</dbReference>
<dbReference type="Pfam" id="PF01066">
    <property type="entry name" value="CDP-OH_P_transf"/>
    <property type="match status" value="1"/>
</dbReference>
<name>A0A4V6MBT4_9MICO</name>
<dbReference type="GO" id="GO:0008654">
    <property type="term" value="P:phospholipid biosynthetic process"/>
    <property type="evidence" value="ECO:0007669"/>
    <property type="project" value="InterPro"/>
</dbReference>
<keyword evidence="4" id="KW-1185">Reference proteome</keyword>
<evidence type="ECO:0000313" key="4">
    <source>
        <dbReference type="Proteomes" id="UP000292408"/>
    </source>
</evidence>
<comment type="similarity">
    <text evidence="2">Belongs to the CDP-alcohol phosphatidyltransferase class-I family.</text>
</comment>
<proteinExistence type="inferred from homology"/>
<dbReference type="AlphaFoldDB" id="A0A4V6MBT4"/>